<reference evidence="2 3" key="1">
    <citation type="submission" date="2016-12" db="EMBL/GenBank/DDBJ databases">
        <title>Domibacillus sp. SAB 38T whole genome sequencing.</title>
        <authorList>
            <person name="Verma A."/>
            <person name="Ojha A.K."/>
            <person name="Krishnamurthi S."/>
        </authorList>
    </citation>
    <scope>NUCLEOTIDE SEQUENCE [LARGE SCALE GENOMIC DNA]</scope>
    <source>
        <strain evidence="2 3">SAB 38</strain>
    </source>
</reference>
<accession>A0A1V2A4B4</accession>
<comment type="caution">
    <text evidence="2">The sequence shown here is derived from an EMBL/GenBank/DDBJ whole genome shotgun (WGS) entry which is preliminary data.</text>
</comment>
<dbReference type="EMBL" id="MSFI01000033">
    <property type="protein sequence ID" value="OMP65654.1"/>
    <property type="molecule type" value="Genomic_DNA"/>
</dbReference>
<evidence type="ECO:0000313" key="2">
    <source>
        <dbReference type="EMBL" id="OMP65654.1"/>
    </source>
</evidence>
<dbReference type="FunFam" id="3.30.70.270:FF:000001">
    <property type="entry name" value="Diguanylate cyclase domain protein"/>
    <property type="match status" value="1"/>
</dbReference>
<proteinExistence type="predicted"/>
<dbReference type="Proteomes" id="UP000188613">
    <property type="component" value="Unassembled WGS sequence"/>
</dbReference>
<dbReference type="PANTHER" id="PTHR46663">
    <property type="entry name" value="DIGUANYLATE CYCLASE DGCT-RELATED"/>
    <property type="match status" value="1"/>
</dbReference>
<dbReference type="OrthoDB" id="9759607at2"/>
<feature type="domain" description="GGDEF" evidence="1">
    <location>
        <begin position="107"/>
        <end position="239"/>
    </location>
</feature>
<dbReference type="STRING" id="1714355.BTO28_16375"/>
<gene>
    <name evidence="2" type="ORF">BTO28_16375</name>
</gene>
<protein>
    <recommendedName>
        <fullName evidence="1">GGDEF domain-containing protein</fullName>
    </recommendedName>
</protein>
<dbReference type="PROSITE" id="PS50887">
    <property type="entry name" value="GGDEF"/>
    <property type="match status" value="1"/>
</dbReference>
<dbReference type="InterPro" id="IPR052163">
    <property type="entry name" value="DGC-Regulatory_Protein"/>
</dbReference>
<dbReference type="PANTHER" id="PTHR46663:SF2">
    <property type="entry name" value="GGDEF DOMAIN-CONTAINING PROTEIN"/>
    <property type="match status" value="1"/>
</dbReference>
<organism evidence="2 3">
    <name type="scientific">Domibacillus epiphyticus</name>
    <dbReference type="NCBI Taxonomy" id="1714355"/>
    <lineage>
        <taxon>Bacteria</taxon>
        <taxon>Bacillati</taxon>
        <taxon>Bacillota</taxon>
        <taxon>Bacilli</taxon>
        <taxon>Bacillales</taxon>
        <taxon>Bacillaceae</taxon>
        <taxon>Domibacillus</taxon>
    </lineage>
</organism>
<dbReference type="Pfam" id="PF00990">
    <property type="entry name" value="GGDEF"/>
    <property type="match status" value="1"/>
</dbReference>
<keyword evidence="3" id="KW-1185">Reference proteome</keyword>
<dbReference type="NCBIfam" id="TIGR00254">
    <property type="entry name" value="GGDEF"/>
    <property type="match status" value="1"/>
</dbReference>
<dbReference type="SUPFAM" id="SSF55073">
    <property type="entry name" value="Nucleotide cyclase"/>
    <property type="match status" value="1"/>
</dbReference>
<evidence type="ECO:0000259" key="1">
    <source>
        <dbReference type="PROSITE" id="PS50887"/>
    </source>
</evidence>
<dbReference type="RefSeq" id="WP_076768268.1">
    <property type="nucleotide sequence ID" value="NZ_MSFI01000033.1"/>
</dbReference>
<dbReference type="InterPro" id="IPR029787">
    <property type="entry name" value="Nucleotide_cyclase"/>
</dbReference>
<dbReference type="SMART" id="SM00267">
    <property type="entry name" value="GGDEF"/>
    <property type="match status" value="1"/>
</dbReference>
<dbReference type="AlphaFoldDB" id="A0A1V2A4B4"/>
<evidence type="ECO:0000313" key="3">
    <source>
        <dbReference type="Proteomes" id="UP000188613"/>
    </source>
</evidence>
<dbReference type="CDD" id="cd01949">
    <property type="entry name" value="GGDEF"/>
    <property type="match status" value="1"/>
</dbReference>
<sequence>MKSVLRLILALTILEILKELVEDEIIQFFDIRQNSIGEKLINDGGAYLIIILFVWALLREEKLLKKLIESEKRYYYLANHDSLTGLPNRMQFFERIEQALKENLTENDTAILLIDLDGFKNVNDSFGHDVGDVLLQAVAHRLKVCVQEKDTVSRLAGDEFSVLLPSTNYEETILAAETIIKKLQSPYIICDYEIMVTSSIGNVFAKDDVDKSEKLLKYADVAMYQAKKNGKNNYRIYTFASGNYY</sequence>
<dbReference type="Gene3D" id="3.30.70.270">
    <property type="match status" value="1"/>
</dbReference>
<name>A0A1V2A4B4_9BACI</name>
<dbReference type="InterPro" id="IPR000160">
    <property type="entry name" value="GGDEF_dom"/>
</dbReference>
<dbReference type="InterPro" id="IPR043128">
    <property type="entry name" value="Rev_trsase/Diguanyl_cyclase"/>
</dbReference>